<proteinExistence type="predicted"/>
<sequence>MFRITEVGISAQYERWNPAMCAQARAGGTGLERARVVLLFARLMEEAIAYAAQENLRLAEAPEAVAVADTQYAPENPLLSRLPEPVAGGLRSAAPPLATPFARRVTDWSGIAHPIFRATAGGPVRRGRQLAAPVVPLLITQIQNRRHREAVRGAAARGRADTAFAAFLLPHLILQLVDGWGGRQVSPVPQIREEILAVLKQPGGVGRIKRKHRHRRRPRSYTARRAGRAAEKPVAELDARSLSGSDGVLGGCLRLPSAGAADFCWLGRPSAAAPAPRALRHWSWRTGEQQPPLQRRRRSGQWPRVTAGLRLPRRVGRRGRCVRCLSGGELDYSIPDPPAGELWQLPQALVAYDVAVRSEAGRNDLSLHRGLLQCELNSASLLNARPDWAAELNEVRAEALWKLGQWEPLRALSSPATGELGDPQLGSSCSPGVPASPGKSFISPAAAAGSQLAIGVGRILCSLHERNSAASRGALTDLAANQVPALARPPWSRAATSGPTRPCAACTPWPSSRPAWTIWTTAGRRRTLGALSSRRATDRLLQAWDLRLSLLAPSYTAQDTVISSRLGFARIAAMRPRLAAAPASASWLSSSTLSTSSTASEDASPRLAARRPGPPAAPDSLRPPLRPPGAAQAALLEAEQLPPLPDSRAAAAATVERGSSRDLAARLTADGRWAGRDQALATLESHFRLVGSANEASGDSSRRLQLLRAKYYLHGGQLHGQELSKLFQQAVAAGRAHEACHFHYAQFLDEAADNERGCCGCGWTWQPRWPPTPAVAGDSASQRSSAARKRILEKLNSCLTTQLARVPSYQFYAVFSQLDLIVSVVIAYPPPEPLVAAARCQGADSHVAGSAAGRLHRPRCKKAATDPEVDGAEL</sequence>
<feature type="region of interest" description="Disordered" evidence="1">
    <location>
        <begin position="206"/>
        <end position="232"/>
    </location>
</feature>
<reference evidence="3" key="1">
    <citation type="submission" date="2016-11" db="UniProtKB">
        <authorList>
            <consortium name="WormBaseParasite"/>
        </authorList>
    </citation>
    <scope>IDENTIFICATION</scope>
</reference>
<evidence type="ECO:0000313" key="2">
    <source>
        <dbReference type="Proteomes" id="UP000095280"/>
    </source>
</evidence>
<keyword evidence="2" id="KW-1185">Reference proteome</keyword>
<evidence type="ECO:0000313" key="3">
    <source>
        <dbReference type="WBParaSite" id="snap_masked-unitig_40812-processed-gene-0.1-mRNA-1"/>
    </source>
</evidence>
<protein>
    <submittedName>
        <fullName evidence="3">Protein kinase domain-containing protein</fullName>
    </submittedName>
</protein>
<accession>A0A1I8JPX8</accession>
<evidence type="ECO:0000256" key="1">
    <source>
        <dbReference type="SAM" id="MobiDB-lite"/>
    </source>
</evidence>
<feature type="compositionally biased region" description="Low complexity" evidence="1">
    <location>
        <begin position="590"/>
        <end position="611"/>
    </location>
</feature>
<name>A0A1I8JPX8_9PLAT</name>
<dbReference type="AlphaFoldDB" id="A0A1I8JPX8"/>
<dbReference type="WBParaSite" id="snap_masked-unitig_40812-processed-gene-0.1-mRNA-1">
    <property type="protein sequence ID" value="snap_masked-unitig_40812-processed-gene-0.1-mRNA-1"/>
    <property type="gene ID" value="snap_masked-unitig_40812-processed-gene-0.1"/>
</dbReference>
<dbReference type="Proteomes" id="UP000095280">
    <property type="component" value="Unplaced"/>
</dbReference>
<feature type="compositionally biased region" description="Basic residues" evidence="1">
    <location>
        <begin position="207"/>
        <end position="219"/>
    </location>
</feature>
<feature type="region of interest" description="Disordered" evidence="1">
    <location>
        <begin position="590"/>
        <end position="628"/>
    </location>
</feature>
<organism evidence="2 3">
    <name type="scientific">Macrostomum lignano</name>
    <dbReference type="NCBI Taxonomy" id="282301"/>
    <lineage>
        <taxon>Eukaryota</taxon>
        <taxon>Metazoa</taxon>
        <taxon>Spiralia</taxon>
        <taxon>Lophotrochozoa</taxon>
        <taxon>Platyhelminthes</taxon>
        <taxon>Rhabditophora</taxon>
        <taxon>Macrostomorpha</taxon>
        <taxon>Macrostomida</taxon>
        <taxon>Macrostomidae</taxon>
        <taxon>Macrostomum</taxon>
    </lineage>
</organism>